<proteinExistence type="predicted"/>
<evidence type="ECO:0000313" key="2">
    <source>
        <dbReference type="Proteomes" id="UP000829291"/>
    </source>
</evidence>
<evidence type="ECO:0000313" key="3">
    <source>
        <dbReference type="RefSeq" id="XP_046600034.1"/>
    </source>
</evidence>
<reference evidence="3" key="1">
    <citation type="submission" date="2025-08" db="UniProtKB">
        <authorList>
            <consortium name="RefSeq"/>
        </authorList>
    </citation>
    <scope>IDENTIFICATION</scope>
    <source>
        <tissue evidence="3">Thorax and Abdomen</tissue>
    </source>
</reference>
<feature type="compositionally biased region" description="Basic and acidic residues" evidence="1">
    <location>
        <begin position="123"/>
        <end position="135"/>
    </location>
</feature>
<accession>A0ABM3GIC8</accession>
<gene>
    <name evidence="3" type="primary">LOC124295182</name>
</gene>
<protein>
    <submittedName>
        <fullName evidence="3">Uncharacterized protein LOC124295182</fullName>
    </submittedName>
</protein>
<dbReference type="Proteomes" id="UP000829291">
    <property type="component" value="Chromosome 6"/>
</dbReference>
<name>A0ABM3GIC8_NEOLC</name>
<dbReference type="RefSeq" id="XP_046600034.1">
    <property type="nucleotide sequence ID" value="XM_046744078.1"/>
</dbReference>
<dbReference type="GeneID" id="124295182"/>
<sequence>MPGSETTRSSESLDTAAISRKSRSYWSHMVSHYEKRKASLEQRQTELAERIHLMECAVPSLLMGAMVSIKRNVDPSARLLQTGFRPSEQPSTSAGSANPEGRDAPNCGSNEPTGLRRVNARPEPGRFCKNTDFRP</sequence>
<organism evidence="2 3">
    <name type="scientific">Neodiprion lecontei</name>
    <name type="common">Redheaded pine sawfly</name>
    <dbReference type="NCBI Taxonomy" id="441921"/>
    <lineage>
        <taxon>Eukaryota</taxon>
        <taxon>Metazoa</taxon>
        <taxon>Ecdysozoa</taxon>
        <taxon>Arthropoda</taxon>
        <taxon>Hexapoda</taxon>
        <taxon>Insecta</taxon>
        <taxon>Pterygota</taxon>
        <taxon>Neoptera</taxon>
        <taxon>Endopterygota</taxon>
        <taxon>Hymenoptera</taxon>
        <taxon>Tenthredinoidea</taxon>
        <taxon>Diprionidae</taxon>
        <taxon>Diprioninae</taxon>
        <taxon>Neodiprion</taxon>
    </lineage>
</organism>
<evidence type="ECO:0000256" key="1">
    <source>
        <dbReference type="SAM" id="MobiDB-lite"/>
    </source>
</evidence>
<feature type="region of interest" description="Disordered" evidence="1">
    <location>
        <begin position="80"/>
        <end position="135"/>
    </location>
</feature>
<keyword evidence="2" id="KW-1185">Reference proteome</keyword>